<feature type="transmembrane region" description="Helical" evidence="6">
    <location>
        <begin position="166"/>
        <end position="193"/>
    </location>
</feature>
<dbReference type="GO" id="GO:0005783">
    <property type="term" value="C:endoplasmic reticulum"/>
    <property type="evidence" value="ECO:0007669"/>
    <property type="project" value="TreeGrafter"/>
</dbReference>
<keyword evidence="4 6" id="KW-1133">Transmembrane helix</keyword>
<dbReference type="STRING" id="215250.A0A316YXG3"/>
<proteinExistence type="inferred from homology"/>
<dbReference type="PANTHER" id="PTHR13285">
    <property type="entry name" value="ACYLTRANSFERASE"/>
    <property type="match status" value="1"/>
</dbReference>
<feature type="transmembrane region" description="Helical" evidence="6">
    <location>
        <begin position="205"/>
        <end position="225"/>
    </location>
</feature>
<protein>
    <submittedName>
        <fullName evidence="7">Putative GUP1-Multimembrane-spanning protein essential for proton symport of glycerol</fullName>
    </submittedName>
</protein>
<dbReference type="GO" id="GO:0016020">
    <property type="term" value="C:membrane"/>
    <property type="evidence" value="ECO:0007669"/>
    <property type="project" value="UniProtKB-SubCell"/>
</dbReference>
<dbReference type="EMBL" id="KZ819635">
    <property type="protein sequence ID" value="PWN92485.1"/>
    <property type="molecule type" value="Genomic_DNA"/>
</dbReference>
<feature type="transmembrane region" description="Helical" evidence="6">
    <location>
        <begin position="118"/>
        <end position="136"/>
    </location>
</feature>
<evidence type="ECO:0000256" key="1">
    <source>
        <dbReference type="ARBA" id="ARBA00004141"/>
    </source>
</evidence>
<evidence type="ECO:0000313" key="8">
    <source>
        <dbReference type="Proteomes" id="UP000245768"/>
    </source>
</evidence>
<feature type="transmembrane region" description="Helical" evidence="6">
    <location>
        <begin position="453"/>
        <end position="479"/>
    </location>
</feature>
<sequence length="601" mass="68740">MTSVLSTRANGAANGLFGKRGVASLTVQTQVPYAEDESARQKPKPLSWAEPSRWGTLEFKFYYLVFLTIVPYMIYVPAQLSSTSNPNYPRFASHLAPGWLFGRRRDDSDFQYKSFRDYFPLLVALMIGFVLLSKLSERLNRHTYQRVGSASGPGIAQGNGRPNRLVFLSLFTTAFILALHGTNSIKLLFVCAVNYSLAKTLGGRAYVAPLALWLWNLTCLFTIHWNNGLPYGRMHPALDWLDEYQGLLPRWQINFNITMLRLLSFSLDTHQALLRSQQTRARNEDDEDSIMTDPRKRASVPLPKHDYSLLNFLLYTLYPPLFIAGPIMTFNDFIRQLHRPPSIPSRHVLSYAFRLATSVLAMEFVLHFLYVNAIKDAKAWQGATPMQLSMIGFWNLIVVWLKLLIPWRFFRLWALADGVEPPENMVRCMANNYSTLGFWRSWHRSYNLWLIRYIYIPIGGAKNAIAATFLVFSFVALWHDVSLTLLQWGWLVSLFILPEILARRLVAGYQKEQQSAAARNPWWLRHLCALGGVFNILLMMTANLVGFAIGTDGIVYMWNQLLGGWDGLAFMVAACATLFVGVQVMFEYRQEEARHGIDRKC</sequence>
<feature type="transmembrane region" description="Helical" evidence="6">
    <location>
        <begin position="351"/>
        <end position="374"/>
    </location>
</feature>
<organism evidence="7 8">
    <name type="scientific">Acaromyces ingoldii</name>
    <dbReference type="NCBI Taxonomy" id="215250"/>
    <lineage>
        <taxon>Eukaryota</taxon>
        <taxon>Fungi</taxon>
        <taxon>Dikarya</taxon>
        <taxon>Basidiomycota</taxon>
        <taxon>Ustilaginomycotina</taxon>
        <taxon>Exobasidiomycetes</taxon>
        <taxon>Exobasidiales</taxon>
        <taxon>Cryptobasidiaceae</taxon>
        <taxon>Acaromyces</taxon>
    </lineage>
</organism>
<feature type="transmembrane region" description="Helical" evidence="6">
    <location>
        <begin position="312"/>
        <end position="330"/>
    </location>
</feature>
<feature type="transmembrane region" description="Helical" evidence="6">
    <location>
        <begin position="527"/>
        <end position="548"/>
    </location>
</feature>
<dbReference type="OrthoDB" id="420606at2759"/>
<dbReference type="GeneID" id="37045024"/>
<comment type="subcellular location">
    <subcellularLocation>
        <location evidence="1">Membrane</location>
        <topology evidence="1">Multi-pass membrane protein</topology>
    </subcellularLocation>
</comment>
<gene>
    <name evidence="7" type="ORF">FA10DRAFT_271630</name>
</gene>
<keyword evidence="5 6" id="KW-0472">Membrane</keyword>
<evidence type="ECO:0000256" key="2">
    <source>
        <dbReference type="ARBA" id="ARBA00010323"/>
    </source>
</evidence>
<feature type="transmembrane region" description="Helical" evidence="6">
    <location>
        <begin position="61"/>
        <end position="80"/>
    </location>
</feature>
<keyword evidence="8" id="KW-1185">Reference proteome</keyword>
<dbReference type="FunCoup" id="A0A316YXG3">
    <property type="interactions" value="118"/>
</dbReference>
<evidence type="ECO:0000313" key="7">
    <source>
        <dbReference type="EMBL" id="PWN92485.1"/>
    </source>
</evidence>
<name>A0A316YXG3_9BASI</name>
<dbReference type="AlphaFoldDB" id="A0A316YXG3"/>
<evidence type="ECO:0000256" key="5">
    <source>
        <dbReference type="ARBA" id="ARBA00023136"/>
    </source>
</evidence>
<dbReference type="GO" id="GO:0008374">
    <property type="term" value="F:O-acyltransferase activity"/>
    <property type="evidence" value="ECO:0007669"/>
    <property type="project" value="TreeGrafter"/>
</dbReference>
<feature type="transmembrane region" description="Helical" evidence="6">
    <location>
        <begin position="568"/>
        <end position="586"/>
    </location>
</feature>
<dbReference type="RefSeq" id="XP_025379683.1">
    <property type="nucleotide sequence ID" value="XM_025523108.1"/>
</dbReference>
<dbReference type="InterPro" id="IPR051085">
    <property type="entry name" value="MB_O-acyltransferase"/>
</dbReference>
<evidence type="ECO:0000256" key="4">
    <source>
        <dbReference type="ARBA" id="ARBA00022989"/>
    </source>
</evidence>
<dbReference type="InParanoid" id="A0A316YXG3"/>
<accession>A0A316YXG3</accession>
<dbReference type="GO" id="GO:0006506">
    <property type="term" value="P:GPI anchor biosynthetic process"/>
    <property type="evidence" value="ECO:0007669"/>
    <property type="project" value="TreeGrafter"/>
</dbReference>
<evidence type="ECO:0000256" key="6">
    <source>
        <dbReference type="SAM" id="Phobius"/>
    </source>
</evidence>
<evidence type="ECO:0000256" key="3">
    <source>
        <dbReference type="ARBA" id="ARBA00022692"/>
    </source>
</evidence>
<comment type="similarity">
    <text evidence="2">Belongs to the membrane-bound acyltransferase family.</text>
</comment>
<dbReference type="InterPro" id="IPR004299">
    <property type="entry name" value="MBOAT_fam"/>
</dbReference>
<keyword evidence="3 6" id="KW-0812">Transmembrane</keyword>
<dbReference type="Proteomes" id="UP000245768">
    <property type="component" value="Unassembled WGS sequence"/>
</dbReference>
<feature type="transmembrane region" description="Helical" evidence="6">
    <location>
        <begin position="485"/>
        <end position="506"/>
    </location>
</feature>
<reference evidence="7 8" key="1">
    <citation type="journal article" date="2018" name="Mol. Biol. Evol.">
        <title>Broad Genomic Sampling Reveals a Smut Pathogenic Ancestry of the Fungal Clade Ustilaginomycotina.</title>
        <authorList>
            <person name="Kijpornyongpan T."/>
            <person name="Mondo S.J."/>
            <person name="Barry K."/>
            <person name="Sandor L."/>
            <person name="Lee J."/>
            <person name="Lipzen A."/>
            <person name="Pangilinan J."/>
            <person name="LaButti K."/>
            <person name="Hainaut M."/>
            <person name="Henrissat B."/>
            <person name="Grigoriev I.V."/>
            <person name="Spatafora J.W."/>
            <person name="Aime M.C."/>
        </authorList>
    </citation>
    <scope>NUCLEOTIDE SEQUENCE [LARGE SCALE GENOMIC DNA]</scope>
    <source>
        <strain evidence="7 8">MCA 4198</strain>
    </source>
</reference>
<dbReference type="Pfam" id="PF03062">
    <property type="entry name" value="MBOAT"/>
    <property type="match status" value="1"/>
</dbReference>
<dbReference type="PANTHER" id="PTHR13285:SF18">
    <property type="entry name" value="PROTEIN-CYSTEINE N-PALMITOYLTRANSFERASE RASP"/>
    <property type="match status" value="1"/>
</dbReference>